<name>A0A7T7I669_9ACTN</name>
<dbReference type="InterPro" id="IPR045428">
    <property type="entry name" value="EACC1"/>
</dbReference>
<protein>
    <submittedName>
        <fullName evidence="1">Uncharacterized protein</fullName>
    </submittedName>
</protein>
<evidence type="ECO:0000313" key="2">
    <source>
        <dbReference type="Proteomes" id="UP000595636"/>
    </source>
</evidence>
<reference evidence="1 2" key="1">
    <citation type="submission" date="2020-12" db="EMBL/GenBank/DDBJ databases">
        <title>A novel species.</title>
        <authorList>
            <person name="Li K."/>
        </authorList>
    </citation>
    <scope>NUCLEOTIDE SEQUENCE [LARGE SCALE GENOMIC DNA]</scope>
    <source>
        <strain evidence="1 2">ZYC-3</strain>
    </source>
</reference>
<organism evidence="1 2">
    <name type="scientific">Streptomyces liliifuscus</name>
    <dbReference type="NCBI Taxonomy" id="2797636"/>
    <lineage>
        <taxon>Bacteria</taxon>
        <taxon>Bacillati</taxon>
        <taxon>Actinomycetota</taxon>
        <taxon>Actinomycetes</taxon>
        <taxon>Kitasatosporales</taxon>
        <taxon>Streptomycetaceae</taxon>
        <taxon>Streptomyces</taxon>
    </lineage>
</organism>
<dbReference type="EMBL" id="CP066831">
    <property type="protein sequence ID" value="QQM41666.1"/>
    <property type="molecule type" value="Genomic_DNA"/>
</dbReference>
<sequence length="124" mass="13846">MEIRITMDGARHDSERRSLYKWLRDDRELRGVVEVAMVGSEPEEPDTDTMGADFETIAVVLNTALQLGSLTVAIAAWRQGHAPRSTMVIERDGVRITLPDGRLDDAEALLRALEDRGEDGEGRR</sequence>
<proteinExistence type="predicted"/>
<dbReference type="Pfam" id="PF19953">
    <property type="entry name" value="EACC1"/>
    <property type="match status" value="1"/>
</dbReference>
<dbReference type="RefSeq" id="WP_200396656.1">
    <property type="nucleotide sequence ID" value="NZ_CP066831.1"/>
</dbReference>
<evidence type="ECO:0000313" key="1">
    <source>
        <dbReference type="EMBL" id="QQM41666.1"/>
    </source>
</evidence>
<gene>
    <name evidence="1" type="ORF">JEQ17_20890</name>
</gene>
<dbReference type="Proteomes" id="UP000595636">
    <property type="component" value="Chromosome"/>
</dbReference>
<keyword evidence="2" id="KW-1185">Reference proteome</keyword>
<dbReference type="AlphaFoldDB" id="A0A7T7I669"/>
<dbReference type="KEGG" id="slf:JEQ17_20890"/>
<accession>A0A7T7I669</accession>